<proteinExistence type="predicted"/>
<dbReference type="PROSITE" id="PS51257">
    <property type="entry name" value="PROKAR_LIPOPROTEIN"/>
    <property type="match status" value="1"/>
</dbReference>
<dbReference type="SUPFAM" id="SSF48452">
    <property type="entry name" value="TPR-like"/>
    <property type="match status" value="1"/>
</dbReference>
<dbReference type="RefSeq" id="WP_273911199.1">
    <property type="nucleotide sequence ID" value="NZ_JAMDGX010000038.1"/>
</dbReference>
<evidence type="ECO:0000256" key="1">
    <source>
        <dbReference type="SAM" id="SignalP"/>
    </source>
</evidence>
<protein>
    <submittedName>
        <fullName evidence="3">Phage receptor</fullName>
    </submittedName>
</protein>
<sequence>MKLRAPLATGLLLALYACHGLAAPLTDFERFRSYPHMDRSYREAKNNNWKEVERLTRHLLERVPNNDEARALLVQALAHQRKYKDAEQLAGPQQGNEQNDALLQLRLTWIEQDPPSSTQVENWMANSDLNQRVRLWQAYSLSLAKFGGAARALDWLNQLHPHGDDSVLRLARANWAEQLRNWNETIEQLAPLAAKGQLPAEGWQRLANAYVQRLDEAGLQGLLKNPPSAEAARNARLAMADRAIAVGHVQQARRWLQALPEDDLKQPQTRQQLWELARQSDDSSMVRRLSGELNRPCLETTEWLSRHDPQAALEQLHQCRAEDDPKTWLVLAQRLQATDLLQSQRLPEPWDSQRQAQLLDTWQAEGRTAEVMAWLDRQPQTPAILQRRAELLQKAGRQGQASEVWERLYRQNGSLAALDQATYLQLKAGQQQHARQLLEQAYDRHQGRLPAPLLQRLAGLYAPADAPLDVRRMSSLVARVDPANRALLLARLAENGQCDSVRAATPASPTEIGQLRALGRCAMPERPGAAVVYYQAAERMGDRGSRLPLAYALEAAGDSSGALRIWNSLGDAEWSANARLTAARSALNANDPTAAEAYWRKAPHAGADEWALGAAIAQRQGDLTLALERQRQALQHQPRADHYYAASVTAQQNGDEALSLSWLAEAVRLAPKQPRYRADYGMRLAGSRDEAQRSQSIPYLQQATRDFPEDYRIGETLAWRYDEVQDSAAARKELRRVIDVEQDLVDGDDEYASLEARKYRQRRAHEALSRRDTVTLASTWSPAGISTNDNFRNEGSGVNRRAQSQNVQLAMWDHALGEEPSRNGSTLSVYGRVLFGGIGRSDYAQSMGTGVGLRWKPLGQANLNLYAELYHQRQIYDDKYDGLSLGQLLSPSKVGGNWGDLRGNAESSNDFLLRATASFLDQGAYRNDWRVDEDQWDERFLYLDAAWWTRAGDHQWLSRFQQGHTWKLNTDSPQTVMPYGFLEFSSQDPSNDWRQDLRTGVGLRWQWWFDADRYNAYRGSLKVRTEYQQSLGGNLYESANGVLLGVELTF</sequence>
<organism evidence="3 4">
    <name type="scientific">Pseudomonas fontis</name>
    <dbReference type="NCBI Taxonomy" id="2942633"/>
    <lineage>
        <taxon>Bacteria</taxon>
        <taxon>Pseudomonadati</taxon>
        <taxon>Pseudomonadota</taxon>
        <taxon>Gammaproteobacteria</taxon>
        <taxon>Pseudomonadales</taxon>
        <taxon>Pseudomonadaceae</taxon>
        <taxon>Pseudomonas</taxon>
    </lineage>
</organism>
<comment type="caution">
    <text evidence="3">The sequence shown here is derived from an EMBL/GenBank/DDBJ whole genome shotgun (WGS) entry which is preliminary data.</text>
</comment>
<dbReference type="Pfam" id="PF13283">
    <property type="entry name" value="NfrA_C"/>
    <property type="match status" value="1"/>
</dbReference>
<dbReference type="InterPro" id="IPR025137">
    <property type="entry name" value="NfrA_C"/>
</dbReference>
<dbReference type="Proteomes" id="UP001148203">
    <property type="component" value="Unassembled WGS sequence"/>
</dbReference>
<dbReference type="InterPro" id="IPR011990">
    <property type="entry name" value="TPR-like_helical_dom_sf"/>
</dbReference>
<feature type="chain" id="PRO_5047412656" evidence="1">
    <location>
        <begin position="23"/>
        <end position="1050"/>
    </location>
</feature>
<evidence type="ECO:0000259" key="2">
    <source>
        <dbReference type="Pfam" id="PF13283"/>
    </source>
</evidence>
<gene>
    <name evidence="3" type="ORF">M5G11_06690</name>
</gene>
<dbReference type="EMBL" id="JAMDGY010000017">
    <property type="protein sequence ID" value="MDD0990225.1"/>
    <property type="molecule type" value="Genomic_DNA"/>
</dbReference>
<name>A0ABT5NPY4_9PSED</name>
<reference evidence="3 4" key="1">
    <citation type="submission" date="2022-05" db="EMBL/GenBank/DDBJ databases">
        <title>Novel Pseudomonas spp. Isolated from a Rainbow Trout Aquaculture Facility.</title>
        <authorList>
            <person name="Testerman T."/>
            <person name="Graf J."/>
        </authorList>
    </citation>
    <scope>NUCLEOTIDE SEQUENCE [LARGE SCALE GENOMIC DNA]</scope>
    <source>
        <strain evidence="3 4">ID681</strain>
    </source>
</reference>
<accession>A0ABT5NPY4</accession>
<keyword evidence="4" id="KW-1185">Reference proteome</keyword>
<feature type="domain" description="Bacteriophage N4 adsorption protein A C-terminal" evidence="2">
    <location>
        <begin position="903"/>
        <end position="1045"/>
    </location>
</feature>
<dbReference type="Gene3D" id="1.25.40.10">
    <property type="entry name" value="Tetratricopeptide repeat domain"/>
    <property type="match status" value="2"/>
</dbReference>
<feature type="signal peptide" evidence="1">
    <location>
        <begin position="1"/>
        <end position="22"/>
    </location>
</feature>
<keyword evidence="3" id="KW-0675">Receptor</keyword>
<evidence type="ECO:0000313" key="3">
    <source>
        <dbReference type="EMBL" id="MDD0990225.1"/>
    </source>
</evidence>
<keyword evidence="1" id="KW-0732">Signal</keyword>
<evidence type="ECO:0000313" key="4">
    <source>
        <dbReference type="Proteomes" id="UP001148203"/>
    </source>
</evidence>